<name>A0ACB8VI28_9TELE</name>
<reference evidence="1" key="1">
    <citation type="submission" date="2022-04" db="EMBL/GenBank/DDBJ databases">
        <title>Jade perch genome.</title>
        <authorList>
            <person name="Chao B."/>
        </authorList>
    </citation>
    <scope>NUCLEOTIDE SEQUENCE</scope>
    <source>
        <strain evidence="1">CB-2022</strain>
    </source>
</reference>
<organism evidence="1 2">
    <name type="scientific">Scortum barcoo</name>
    <name type="common">barcoo grunter</name>
    <dbReference type="NCBI Taxonomy" id="214431"/>
    <lineage>
        <taxon>Eukaryota</taxon>
        <taxon>Metazoa</taxon>
        <taxon>Chordata</taxon>
        <taxon>Craniata</taxon>
        <taxon>Vertebrata</taxon>
        <taxon>Euteleostomi</taxon>
        <taxon>Actinopterygii</taxon>
        <taxon>Neopterygii</taxon>
        <taxon>Teleostei</taxon>
        <taxon>Neoteleostei</taxon>
        <taxon>Acanthomorphata</taxon>
        <taxon>Eupercaria</taxon>
        <taxon>Centrarchiformes</taxon>
        <taxon>Terapontoidei</taxon>
        <taxon>Terapontidae</taxon>
        <taxon>Scortum</taxon>
    </lineage>
</organism>
<evidence type="ECO:0000313" key="1">
    <source>
        <dbReference type="EMBL" id="KAI3355271.1"/>
    </source>
</evidence>
<dbReference type="Proteomes" id="UP000831701">
    <property type="component" value="Chromosome 21"/>
</dbReference>
<sequence length="1034" mass="116358">MDQISNRSGVGSDDITDESTSLVDFRWSSDENESSDPQGQCLAAPQTPLPTYKQRSDEFKKLFKELPETERLIVDYTCALQRDILLQGRLYLSENWLCFHSNVFWGTKITLTLKDITTMTREKTARLIPNAIQICTSTEKFFFTSFSAREKSYQSVFRMWQNTLLNKPLTCAELWQMLKQHYGSDLGLSYEEMESLQISADSNMQTSLTVRPGGDDGPGRLEQPPSLRLPVVEHGPLETSTPQGEDLPSPPLGLQTSANAQDDPSNTPSQRRSPVPSLDRRAPERASKRSALSLDLNANENGVSEQSGSESQEDVEERVGLSQVQGRLYLNKVFHISASKMFELLFTDSSFMRRFMNVRKITNTSFTAWQKDASGNMKRSLNYTITISNPLIGKFSTATESQTLYKESRDGQYYLVDSEVYTHDVPYHDYFYTQNRQTGTTSYATPSGSVGLEAELLEEEAEMNQGGGDSGKMSGLRRRRRTYSRSLPEHMKPNKQYAQDPEQHRDANMSPVEMGGPYRWNTTTIVAGMSVILLILTIMNLGLFFKLWAMEDVAHRMYLTTKHRLRERSEASLASEYSPRQGPGYRNTEDLQLLKTVLQDSINLLEQLRSSLVVLQQNFALANRTAAPQLSVMKKRANKVLEDEETLCCCEYVNRHGERSHVAACCCDCEDLDDACDRFLKRETQKPESLSQVTAVVTDRIRVPWLWGGARKVDLSIIPPLILLPVLLHLAALHFLLGMVVLTALPGLVLWYYYFTHRKKGRTLFFLSLALFSLAYMYYLFITDVLPRGDVGLVQLTVVTIGVILTLVALVHTKREPGIVRPNREDIHSTVTYHSPLAEKDSALNSGRHDVTMTIANRAGSPEQAGVEVKESSRRNWCPVCRVVRPPRAGHCRICGVCVLRLDHHCVWINNCVGQANHRSFLLTLVLFLLTSLYGISLVLQSVCPKQYLVTSLLYCPGVYNQYSTALCFTCAWYSSIVTGGLLHLLLVQVINVSYNVTERLRHVSHCETKRRAVPSGGLSWTPASTLGVSVATG</sequence>
<accession>A0ACB8VI28</accession>
<keyword evidence="2" id="KW-1185">Reference proteome</keyword>
<dbReference type="EMBL" id="CM041551">
    <property type="protein sequence ID" value="KAI3355271.1"/>
    <property type="molecule type" value="Genomic_DNA"/>
</dbReference>
<evidence type="ECO:0000313" key="2">
    <source>
        <dbReference type="Proteomes" id="UP000831701"/>
    </source>
</evidence>
<protein>
    <submittedName>
        <fullName evidence="1">Uncharacterized protein</fullName>
    </submittedName>
</protein>
<gene>
    <name evidence="1" type="ORF">L3Q82_018125</name>
</gene>
<proteinExistence type="predicted"/>
<comment type="caution">
    <text evidence="1">The sequence shown here is derived from an EMBL/GenBank/DDBJ whole genome shotgun (WGS) entry which is preliminary data.</text>
</comment>